<dbReference type="GO" id="GO:0006508">
    <property type="term" value="P:proteolysis"/>
    <property type="evidence" value="ECO:0007669"/>
    <property type="project" value="UniProtKB-KW"/>
</dbReference>
<dbReference type="GO" id="GO:0008270">
    <property type="term" value="F:zinc ion binding"/>
    <property type="evidence" value="ECO:0007669"/>
    <property type="project" value="InterPro"/>
</dbReference>
<comment type="similarity">
    <text evidence="2 11">Belongs to the peptidase M14 family.</text>
</comment>
<sequence>MPKPSPMMKSSFTQFCVLLLLIISKTSAFQNFTGHKLIGMVPRSPDEVMALRNFMDDPEVDFWLEPTHELQNVTVHVNPEAVQKLEGTLRDMGLQYYTITDDLEKWIEREREENYPGSHLQGRTTGFAFDVYHPLDEIVAYLDDVSRKYPNITKLLNMGDTYEGNIIYLLKISSGGNDTRPAVWIDAGIHSREWIAPATALYMINHLLVNYGNDKYVTNLIDTHDWYIMPLVNPDGYLHTWNWNRLWRKNRALAPGFPGVLICRGTDPNRNFDIFFGGPSTSSTPCSSIYKGDHPFSEAESSAIRDGVMAIRDRLLTYFSLHSFSQLWMTPHGYTTLKAPDFKEHMELLTVAITAVEAANGMHYKYGPSAQTLYATSGSASDWVYDVAGVRYSFSVELRDRGVFGFLLPRTEIIPTSEETWAGITAIVSHLQAKEKAKSTSTTNSSTATTVATTTNTESLNTTVTS</sequence>
<dbReference type="CDD" id="cd03860">
    <property type="entry name" value="M14_CP_A-B_like"/>
    <property type="match status" value="1"/>
</dbReference>
<dbReference type="SUPFAM" id="SSF53187">
    <property type="entry name" value="Zn-dependent exopeptidases"/>
    <property type="match status" value="1"/>
</dbReference>
<dbReference type="GO" id="GO:0005615">
    <property type="term" value="C:extracellular space"/>
    <property type="evidence" value="ECO:0007669"/>
    <property type="project" value="TreeGrafter"/>
</dbReference>
<feature type="domain" description="Peptidase M14" evidence="14">
    <location>
        <begin position="131"/>
        <end position="431"/>
    </location>
</feature>
<dbReference type="PANTHER" id="PTHR11705:SF91">
    <property type="entry name" value="FI01817P-RELATED"/>
    <property type="match status" value="1"/>
</dbReference>
<dbReference type="InterPro" id="IPR003146">
    <property type="entry name" value="M14A_act_pep"/>
</dbReference>
<evidence type="ECO:0000313" key="16">
    <source>
        <dbReference type="Proteomes" id="UP000887013"/>
    </source>
</evidence>
<keyword evidence="10" id="KW-1015">Disulfide bond</keyword>
<dbReference type="PROSITE" id="PS52035">
    <property type="entry name" value="PEPTIDASE_M14"/>
    <property type="match status" value="1"/>
</dbReference>
<dbReference type="InterPro" id="IPR000834">
    <property type="entry name" value="Peptidase_M14"/>
</dbReference>
<dbReference type="PROSITE" id="PS00132">
    <property type="entry name" value="CARBOXYPEPT_ZN_1"/>
    <property type="match status" value="1"/>
</dbReference>
<keyword evidence="9" id="KW-0482">Metalloprotease</keyword>
<reference evidence="15" key="1">
    <citation type="submission" date="2020-08" db="EMBL/GenBank/DDBJ databases">
        <title>Multicomponent nature underlies the extraordinary mechanical properties of spider dragline silk.</title>
        <authorList>
            <person name="Kono N."/>
            <person name="Nakamura H."/>
            <person name="Mori M."/>
            <person name="Yoshida Y."/>
            <person name="Ohtoshi R."/>
            <person name="Malay A.D."/>
            <person name="Moran D.A.P."/>
            <person name="Tomita M."/>
            <person name="Numata K."/>
            <person name="Arakawa K."/>
        </authorList>
    </citation>
    <scope>NUCLEOTIDE SEQUENCE</scope>
</reference>
<evidence type="ECO:0000256" key="11">
    <source>
        <dbReference type="PROSITE-ProRule" id="PRU01379"/>
    </source>
</evidence>
<feature type="chain" id="PRO_5036496318" evidence="13">
    <location>
        <begin position="29"/>
        <end position="466"/>
    </location>
</feature>
<dbReference type="Proteomes" id="UP000887013">
    <property type="component" value="Unassembled WGS sequence"/>
</dbReference>
<dbReference type="PRINTS" id="PR00765">
    <property type="entry name" value="CRBOXYPTASEA"/>
</dbReference>
<dbReference type="InterPro" id="IPR057246">
    <property type="entry name" value="CARBOXYPEPT_ZN_1"/>
</dbReference>
<evidence type="ECO:0000256" key="13">
    <source>
        <dbReference type="SAM" id="SignalP"/>
    </source>
</evidence>
<evidence type="ECO:0000256" key="10">
    <source>
        <dbReference type="ARBA" id="ARBA00023157"/>
    </source>
</evidence>
<evidence type="ECO:0000313" key="15">
    <source>
        <dbReference type="EMBL" id="GFU47383.1"/>
    </source>
</evidence>
<keyword evidence="8" id="KW-0862">Zinc</keyword>
<dbReference type="PANTHER" id="PTHR11705">
    <property type="entry name" value="PROTEASE FAMILY M14 CARBOXYPEPTIDASE A,B"/>
    <property type="match status" value="1"/>
</dbReference>
<proteinExistence type="inferred from homology"/>
<accession>A0A8X6R3W0</accession>
<dbReference type="InterPro" id="IPR036990">
    <property type="entry name" value="M14A-like_propep"/>
</dbReference>
<dbReference type="Pfam" id="PF02244">
    <property type="entry name" value="Propep_M14"/>
    <property type="match status" value="1"/>
</dbReference>
<feature type="compositionally biased region" description="Low complexity" evidence="12">
    <location>
        <begin position="439"/>
        <end position="466"/>
    </location>
</feature>
<organism evidence="15 16">
    <name type="scientific">Nephila pilipes</name>
    <name type="common">Giant wood spider</name>
    <name type="synonym">Nephila maculata</name>
    <dbReference type="NCBI Taxonomy" id="299642"/>
    <lineage>
        <taxon>Eukaryota</taxon>
        <taxon>Metazoa</taxon>
        <taxon>Ecdysozoa</taxon>
        <taxon>Arthropoda</taxon>
        <taxon>Chelicerata</taxon>
        <taxon>Arachnida</taxon>
        <taxon>Araneae</taxon>
        <taxon>Araneomorphae</taxon>
        <taxon>Entelegynae</taxon>
        <taxon>Araneoidea</taxon>
        <taxon>Nephilidae</taxon>
        <taxon>Nephila</taxon>
    </lineage>
</organism>
<protein>
    <submittedName>
        <fullName evidence="15">Carboxypeptidase A2</fullName>
    </submittedName>
</protein>
<dbReference type="Pfam" id="PF00246">
    <property type="entry name" value="Peptidase_M14"/>
    <property type="match status" value="1"/>
</dbReference>
<keyword evidence="4" id="KW-0645">Protease</keyword>
<dbReference type="Gene3D" id="3.30.70.340">
    <property type="entry name" value="Metallocarboxypeptidase-like"/>
    <property type="match status" value="1"/>
</dbReference>
<dbReference type="Gene3D" id="3.40.630.10">
    <property type="entry name" value="Zn peptidases"/>
    <property type="match status" value="1"/>
</dbReference>
<keyword evidence="16" id="KW-1185">Reference proteome</keyword>
<evidence type="ECO:0000256" key="4">
    <source>
        <dbReference type="ARBA" id="ARBA00022670"/>
    </source>
</evidence>
<evidence type="ECO:0000256" key="5">
    <source>
        <dbReference type="ARBA" id="ARBA00022723"/>
    </source>
</evidence>
<dbReference type="SMART" id="SM00631">
    <property type="entry name" value="Zn_pept"/>
    <property type="match status" value="1"/>
</dbReference>
<name>A0A8X6R3W0_NEPPI</name>
<evidence type="ECO:0000256" key="12">
    <source>
        <dbReference type="SAM" id="MobiDB-lite"/>
    </source>
</evidence>
<dbReference type="EMBL" id="BMAW01086450">
    <property type="protein sequence ID" value="GFU47383.1"/>
    <property type="molecule type" value="Genomic_DNA"/>
</dbReference>
<comment type="caution">
    <text evidence="15">The sequence shown here is derived from an EMBL/GenBank/DDBJ whole genome shotgun (WGS) entry which is preliminary data.</text>
</comment>
<comment type="cofactor">
    <cofactor evidence="1">
        <name>Zn(2+)</name>
        <dbReference type="ChEBI" id="CHEBI:29105"/>
    </cofactor>
</comment>
<keyword evidence="3 15" id="KW-0121">Carboxypeptidase</keyword>
<gene>
    <name evidence="15" type="primary">Cpa2</name>
    <name evidence="15" type="ORF">NPIL_82381</name>
</gene>
<evidence type="ECO:0000256" key="8">
    <source>
        <dbReference type="ARBA" id="ARBA00022833"/>
    </source>
</evidence>
<dbReference type="GO" id="GO:0004181">
    <property type="term" value="F:metallocarboxypeptidase activity"/>
    <property type="evidence" value="ECO:0007669"/>
    <property type="project" value="InterPro"/>
</dbReference>
<evidence type="ECO:0000256" key="7">
    <source>
        <dbReference type="ARBA" id="ARBA00022801"/>
    </source>
</evidence>
<evidence type="ECO:0000256" key="9">
    <source>
        <dbReference type="ARBA" id="ARBA00023049"/>
    </source>
</evidence>
<evidence type="ECO:0000256" key="1">
    <source>
        <dbReference type="ARBA" id="ARBA00001947"/>
    </source>
</evidence>
<feature type="active site" description="Proton donor/acceptor" evidence="11">
    <location>
        <position position="397"/>
    </location>
</feature>
<dbReference type="AlphaFoldDB" id="A0A8X6R3W0"/>
<dbReference type="SUPFAM" id="SSF54897">
    <property type="entry name" value="Protease propeptides/inhibitors"/>
    <property type="match status" value="1"/>
</dbReference>
<evidence type="ECO:0000256" key="6">
    <source>
        <dbReference type="ARBA" id="ARBA00022729"/>
    </source>
</evidence>
<evidence type="ECO:0000259" key="14">
    <source>
        <dbReference type="PROSITE" id="PS52035"/>
    </source>
</evidence>
<keyword evidence="7" id="KW-0378">Hydrolase</keyword>
<evidence type="ECO:0000256" key="2">
    <source>
        <dbReference type="ARBA" id="ARBA00005988"/>
    </source>
</evidence>
<dbReference type="OrthoDB" id="3626597at2759"/>
<dbReference type="FunFam" id="3.40.630.10:FF:000056">
    <property type="entry name" value="Zinc carboxypeptidase"/>
    <property type="match status" value="1"/>
</dbReference>
<keyword evidence="5" id="KW-0479">Metal-binding</keyword>
<feature type="signal peptide" evidence="13">
    <location>
        <begin position="1"/>
        <end position="28"/>
    </location>
</feature>
<keyword evidence="6 13" id="KW-0732">Signal</keyword>
<feature type="region of interest" description="Disordered" evidence="12">
    <location>
        <begin position="437"/>
        <end position="466"/>
    </location>
</feature>
<evidence type="ECO:0000256" key="3">
    <source>
        <dbReference type="ARBA" id="ARBA00022645"/>
    </source>
</evidence>